<dbReference type="AlphaFoldDB" id="U5C907"/>
<accession>U5C907</accession>
<comment type="caution">
    <text evidence="2">The sequence shown here is derived from an EMBL/GenBank/DDBJ whole genome shotgun (WGS) entry which is preliminary data.</text>
</comment>
<feature type="transmembrane region" description="Helical" evidence="1">
    <location>
        <begin position="30"/>
        <end position="51"/>
    </location>
</feature>
<keyword evidence="3" id="KW-1185">Reference proteome</keyword>
<organism evidence="2 3">
    <name type="scientific">Rhodonellum psychrophilum GCM71 = DSM 17998</name>
    <dbReference type="NCBI Taxonomy" id="1123057"/>
    <lineage>
        <taxon>Bacteria</taxon>
        <taxon>Pseudomonadati</taxon>
        <taxon>Bacteroidota</taxon>
        <taxon>Cytophagia</taxon>
        <taxon>Cytophagales</taxon>
        <taxon>Cytophagaceae</taxon>
        <taxon>Rhodonellum</taxon>
    </lineage>
</organism>
<evidence type="ECO:0000313" key="3">
    <source>
        <dbReference type="Proteomes" id="UP000016843"/>
    </source>
</evidence>
<gene>
    <name evidence="2" type="ORF">P872_23595</name>
</gene>
<keyword evidence="1" id="KW-1133">Transmembrane helix</keyword>
<keyword evidence="1" id="KW-0812">Transmembrane</keyword>
<sequence>MSDSHSIGEGFFHSLTHKNKALNSSILEKWAFMFWVGFDFTSPVIFIFPKIDLKLISLKRRNNHVNNLKISSKINSMILIIYPFDEKANFSIL</sequence>
<dbReference type="EMBL" id="AWXR01000002">
    <property type="protein sequence ID" value="ERM84697.1"/>
    <property type="molecule type" value="Genomic_DNA"/>
</dbReference>
<keyword evidence="1" id="KW-0472">Membrane</keyword>
<reference evidence="2 3" key="1">
    <citation type="journal article" date="2013" name="Genome Announc.">
        <title>Draft Genome Sequence of the Psychrophilic and Alkaliphilic Rhodonellum psychrophilum Strain GCM71T.</title>
        <authorList>
            <person name="Hauptmann A.L."/>
            <person name="Glaring M.A."/>
            <person name="Hallin P.F."/>
            <person name="Prieme A."/>
            <person name="Stougaard P."/>
        </authorList>
    </citation>
    <scope>NUCLEOTIDE SEQUENCE [LARGE SCALE GENOMIC DNA]</scope>
    <source>
        <strain evidence="2 3">GCM71</strain>
    </source>
</reference>
<dbReference type="Proteomes" id="UP000016843">
    <property type="component" value="Unassembled WGS sequence"/>
</dbReference>
<evidence type="ECO:0000313" key="2">
    <source>
        <dbReference type="EMBL" id="ERM84697.1"/>
    </source>
</evidence>
<name>U5C907_9BACT</name>
<evidence type="ECO:0000256" key="1">
    <source>
        <dbReference type="SAM" id="Phobius"/>
    </source>
</evidence>
<proteinExistence type="predicted"/>
<protein>
    <submittedName>
        <fullName evidence="2">Uncharacterized protein</fullName>
    </submittedName>
</protein>